<feature type="chain" id="PRO_5042024707" evidence="2">
    <location>
        <begin position="16"/>
        <end position="174"/>
    </location>
</feature>
<dbReference type="AlphaFoldDB" id="A0AAD7EWL8"/>
<dbReference type="EMBL" id="JARIHO010000009">
    <property type="protein sequence ID" value="KAJ7355919.1"/>
    <property type="molecule type" value="Genomic_DNA"/>
</dbReference>
<dbReference type="Proteomes" id="UP001218218">
    <property type="component" value="Unassembled WGS sequence"/>
</dbReference>
<feature type="signal peptide" evidence="2">
    <location>
        <begin position="1"/>
        <end position="15"/>
    </location>
</feature>
<evidence type="ECO:0000313" key="4">
    <source>
        <dbReference type="Proteomes" id="UP001218218"/>
    </source>
</evidence>
<keyword evidence="4" id="KW-1185">Reference proteome</keyword>
<name>A0AAD7EWL8_9AGAR</name>
<sequence>MVGTVLRILALTVGATRFVADSLALITLAAPLPASTAFSADIVGVDSQGRTTYVVHEGNTEVVTATLDQGSDHAFLTLSHTNAVDTLIIGYDCAPDGGNAICSDVDPVSSKPITTVVSAVSIILDVAATTAAPSGTGGSSSSAPQPSQKPGSAQKTSASIFGVAVGLALLAYHL</sequence>
<gene>
    <name evidence="3" type="ORF">DFH08DRAFT_955359</name>
</gene>
<evidence type="ECO:0000256" key="2">
    <source>
        <dbReference type="SAM" id="SignalP"/>
    </source>
</evidence>
<comment type="caution">
    <text evidence="3">The sequence shown here is derived from an EMBL/GenBank/DDBJ whole genome shotgun (WGS) entry which is preliminary data.</text>
</comment>
<keyword evidence="2" id="KW-0732">Signal</keyword>
<proteinExistence type="predicted"/>
<organism evidence="3 4">
    <name type="scientific">Mycena albidolilacea</name>
    <dbReference type="NCBI Taxonomy" id="1033008"/>
    <lineage>
        <taxon>Eukaryota</taxon>
        <taxon>Fungi</taxon>
        <taxon>Dikarya</taxon>
        <taxon>Basidiomycota</taxon>
        <taxon>Agaricomycotina</taxon>
        <taxon>Agaricomycetes</taxon>
        <taxon>Agaricomycetidae</taxon>
        <taxon>Agaricales</taxon>
        <taxon>Marasmiineae</taxon>
        <taxon>Mycenaceae</taxon>
        <taxon>Mycena</taxon>
    </lineage>
</organism>
<protein>
    <submittedName>
        <fullName evidence="3">Uncharacterized protein</fullName>
    </submittedName>
</protein>
<accession>A0AAD7EWL8</accession>
<evidence type="ECO:0000256" key="1">
    <source>
        <dbReference type="SAM" id="MobiDB-lite"/>
    </source>
</evidence>
<evidence type="ECO:0000313" key="3">
    <source>
        <dbReference type="EMBL" id="KAJ7355919.1"/>
    </source>
</evidence>
<reference evidence="3" key="1">
    <citation type="submission" date="2023-03" db="EMBL/GenBank/DDBJ databases">
        <title>Massive genome expansion in bonnet fungi (Mycena s.s.) driven by repeated elements and novel gene families across ecological guilds.</title>
        <authorList>
            <consortium name="Lawrence Berkeley National Laboratory"/>
            <person name="Harder C.B."/>
            <person name="Miyauchi S."/>
            <person name="Viragh M."/>
            <person name="Kuo A."/>
            <person name="Thoen E."/>
            <person name="Andreopoulos B."/>
            <person name="Lu D."/>
            <person name="Skrede I."/>
            <person name="Drula E."/>
            <person name="Henrissat B."/>
            <person name="Morin E."/>
            <person name="Kohler A."/>
            <person name="Barry K."/>
            <person name="LaButti K."/>
            <person name="Morin E."/>
            <person name="Salamov A."/>
            <person name="Lipzen A."/>
            <person name="Mereny Z."/>
            <person name="Hegedus B."/>
            <person name="Baldrian P."/>
            <person name="Stursova M."/>
            <person name="Weitz H."/>
            <person name="Taylor A."/>
            <person name="Grigoriev I.V."/>
            <person name="Nagy L.G."/>
            <person name="Martin F."/>
            <person name="Kauserud H."/>
        </authorList>
    </citation>
    <scope>NUCLEOTIDE SEQUENCE</scope>
    <source>
        <strain evidence="3">CBHHK002</strain>
    </source>
</reference>
<feature type="region of interest" description="Disordered" evidence="1">
    <location>
        <begin position="134"/>
        <end position="154"/>
    </location>
</feature>